<feature type="region of interest" description="Disordered" evidence="1">
    <location>
        <begin position="728"/>
        <end position="804"/>
    </location>
</feature>
<dbReference type="STRING" id="1121001.SAMN02745857_00961"/>
<protein>
    <recommendedName>
        <fullName evidence="4">Poly(3-hydroxyalkanoate) synthetase</fullName>
    </recommendedName>
</protein>
<evidence type="ECO:0000313" key="2">
    <source>
        <dbReference type="EMBL" id="SMC20433.1"/>
    </source>
</evidence>
<feature type="compositionally biased region" description="Basic residues" evidence="1">
    <location>
        <begin position="795"/>
        <end position="804"/>
    </location>
</feature>
<dbReference type="Proteomes" id="UP000192761">
    <property type="component" value="Unassembled WGS sequence"/>
</dbReference>
<dbReference type="PANTHER" id="PTHR36837">
    <property type="entry name" value="POLY(3-HYDROXYALKANOATE) POLYMERASE SUBUNIT PHAC"/>
    <property type="match status" value="1"/>
</dbReference>
<feature type="compositionally biased region" description="Pro residues" evidence="1">
    <location>
        <begin position="739"/>
        <end position="750"/>
    </location>
</feature>
<evidence type="ECO:0000256" key="1">
    <source>
        <dbReference type="SAM" id="MobiDB-lite"/>
    </source>
</evidence>
<feature type="compositionally biased region" description="Low complexity" evidence="1">
    <location>
        <begin position="728"/>
        <end position="738"/>
    </location>
</feature>
<dbReference type="AlphaFoldDB" id="A0A1W1X9B6"/>
<dbReference type="SUPFAM" id="SSF53474">
    <property type="entry name" value="alpha/beta-Hydrolases"/>
    <property type="match status" value="1"/>
</dbReference>
<dbReference type="Gene3D" id="3.40.50.1820">
    <property type="entry name" value="alpha/beta hydrolase"/>
    <property type="match status" value="1"/>
</dbReference>
<dbReference type="InterPro" id="IPR029058">
    <property type="entry name" value="AB_hydrolase_fold"/>
</dbReference>
<dbReference type="OrthoDB" id="7231451at2"/>
<evidence type="ECO:0000313" key="3">
    <source>
        <dbReference type="Proteomes" id="UP000192761"/>
    </source>
</evidence>
<gene>
    <name evidence="2" type="ORF">SAMN02745857_00961</name>
</gene>
<organism evidence="2 3">
    <name type="scientific">Andreprevotia lacus DSM 23236</name>
    <dbReference type="NCBI Taxonomy" id="1121001"/>
    <lineage>
        <taxon>Bacteria</taxon>
        <taxon>Pseudomonadati</taxon>
        <taxon>Pseudomonadota</taxon>
        <taxon>Betaproteobacteria</taxon>
        <taxon>Neisseriales</taxon>
        <taxon>Chitinibacteraceae</taxon>
        <taxon>Andreprevotia</taxon>
    </lineage>
</organism>
<feature type="compositionally biased region" description="Low complexity" evidence="1">
    <location>
        <begin position="774"/>
        <end position="794"/>
    </location>
</feature>
<evidence type="ECO:0008006" key="4">
    <source>
        <dbReference type="Google" id="ProtNLM"/>
    </source>
</evidence>
<dbReference type="InterPro" id="IPR024501">
    <property type="entry name" value="DUF3141"/>
</dbReference>
<dbReference type="PANTHER" id="PTHR36837:SF2">
    <property type="entry name" value="POLY(3-HYDROXYALKANOATE) POLYMERASE SUBUNIT PHAC"/>
    <property type="match status" value="1"/>
</dbReference>
<sequence>MLSTSSVVSAIPASLSSWADYWLDAWQRSILFVDVLRERGNIYLDHAREGKPPVLVFDYEVLLDGRTLPQPANYALARIIPPADFPATEAHKRPFVVIDPRAGHGPGIGGFKFDSEIGIALRSGHPCYFLIFSPQPVPGQTIEAVARAEKAFLDEVNRRHPHADGKPFVIGNCQGGWALAMLASAAPDTVGPILLAGAPISYWAGVEGKNPMRYAGGLLGGSWAASFASDLGNGEFDGTYLVNNFEQLNPANTYWGKLYNLYANVDTERERFLEFERWWGGHFRLNRAEIDWIVQNLFIGNRLSAGEITDQKGDIRLDLRNIRSPIIVFASWGDNITPPQQALNWIPDLYGSVADIRAHGQTIVYCLHQSVGHLGIFVSGGVARKEHEQLAFTLDLIDVLPPGVYEAVITDTQPDMLGHEYVDGRYLVRFEAREVADILALDDGRDDEAAFEVVKRVAEANQRLYDTFISLWVRAASNSQTAAWLRLANPARQERLFFSDLNPAVAAIKPLADAVRRQRRNIGADNPLLRSEARSSDAIEDALNQYRDLRDTLQEQLFQSIYQSPWLARLVGVDLTAPHREGKHRTWQQDELLRLKRIELEHQLLQAARHASPLEAQLRALLYCARNAKVVDERPFNALRQVLRDAGLDREITLPRLKEAVKRQTLLILQHEDEALASLPTLLPDTAQRQRCVDLITRLAALQGPLRDEFKQRLDRVTAALGVNPATAAVQPTQLQPTPAQPDPVQPTPAPEAHLEPTPAPAAAKATRARKPAAPKAVASNAAEATTTENATPAPRKRPTRKPT</sequence>
<dbReference type="RefSeq" id="WP_084089445.1">
    <property type="nucleotide sequence ID" value="NZ_FWXD01000004.1"/>
</dbReference>
<reference evidence="2 3" key="1">
    <citation type="submission" date="2017-04" db="EMBL/GenBank/DDBJ databases">
        <authorList>
            <person name="Afonso C.L."/>
            <person name="Miller P.J."/>
            <person name="Scott M.A."/>
            <person name="Spackman E."/>
            <person name="Goraichik I."/>
            <person name="Dimitrov K.M."/>
            <person name="Suarez D.L."/>
            <person name="Swayne D.E."/>
        </authorList>
    </citation>
    <scope>NUCLEOTIDE SEQUENCE [LARGE SCALE GENOMIC DNA]</scope>
    <source>
        <strain evidence="2 3">DSM 23236</strain>
    </source>
</reference>
<dbReference type="EMBL" id="FWXD01000004">
    <property type="protein sequence ID" value="SMC20433.1"/>
    <property type="molecule type" value="Genomic_DNA"/>
</dbReference>
<proteinExistence type="predicted"/>
<dbReference type="Pfam" id="PF11339">
    <property type="entry name" value="DUF3141"/>
    <property type="match status" value="1"/>
</dbReference>
<name>A0A1W1X9B6_9NEIS</name>
<accession>A0A1W1X9B6</accession>
<keyword evidence="3" id="KW-1185">Reference proteome</keyword>
<dbReference type="InterPro" id="IPR051321">
    <property type="entry name" value="PHA/PHB_synthase"/>
</dbReference>